<protein>
    <submittedName>
        <fullName evidence="3">Uncharacterized protein</fullName>
    </submittedName>
</protein>
<sequence>MALSGLMDFDITVYCTVIFRYVCDVMDGGQTNTFFPTHAERRAHEISPLPHFFRRHGDMQVCVDNSLRVGPDCGCGSGGFGVRGGPRAISRKITSRPCWTRPTEEAGQGSRGCRCTPERSSPGRRLIFTRAAVHLGPCHHHHHHHQQQIAMPQMGKSFMYVPT</sequence>
<feature type="region of interest" description="Disordered" evidence="1">
    <location>
        <begin position="100"/>
        <end position="120"/>
    </location>
</feature>
<reference evidence="3" key="1">
    <citation type="submission" date="2020-01" db="EMBL/GenBank/DDBJ databases">
        <authorList>
            <consortium name="DOE Joint Genome Institute"/>
            <person name="Haridas S."/>
            <person name="Albert R."/>
            <person name="Binder M."/>
            <person name="Bloem J."/>
            <person name="Labutti K."/>
            <person name="Salamov A."/>
            <person name="Andreopoulos B."/>
            <person name="Baker S.E."/>
            <person name="Barry K."/>
            <person name="Bills G."/>
            <person name="Bluhm B.H."/>
            <person name="Cannon C."/>
            <person name="Castanera R."/>
            <person name="Culley D.E."/>
            <person name="Daum C."/>
            <person name="Ezra D."/>
            <person name="Gonzalez J.B."/>
            <person name="Henrissat B."/>
            <person name="Kuo A."/>
            <person name="Liang C."/>
            <person name="Lipzen A."/>
            <person name="Lutzoni F."/>
            <person name="Magnuson J."/>
            <person name="Mondo S."/>
            <person name="Nolan M."/>
            <person name="Ohm R."/>
            <person name="Pangilinan J."/>
            <person name="Park H.-J."/>
            <person name="Ramirez L."/>
            <person name="Alfaro M."/>
            <person name="Sun H."/>
            <person name="Tritt A."/>
            <person name="Yoshinaga Y."/>
            <person name="Zwiers L.-H."/>
            <person name="Turgeon B.G."/>
            <person name="Goodwin S.B."/>
            <person name="Spatafora J.W."/>
            <person name="Crous P.W."/>
            <person name="Grigoriev I.V."/>
        </authorList>
    </citation>
    <scope>NUCLEOTIDE SEQUENCE</scope>
    <source>
        <strain evidence="3">CBS 342.82</strain>
    </source>
</reference>
<dbReference type="RefSeq" id="XP_033460286.1">
    <property type="nucleotide sequence ID" value="XM_033599526.1"/>
</dbReference>
<accession>A0A6J3M5C5</accession>
<dbReference type="AlphaFoldDB" id="A0A6J3M5C5"/>
<keyword evidence="2" id="KW-1185">Reference proteome</keyword>
<organism evidence="3">
    <name type="scientific">Dissoconium aciculare CBS 342.82</name>
    <dbReference type="NCBI Taxonomy" id="1314786"/>
    <lineage>
        <taxon>Eukaryota</taxon>
        <taxon>Fungi</taxon>
        <taxon>Dikarya</taxon>
        <taxon>Ascomycota</taxon>
        <taxon>Pezizomycotina</taxon>
        <taxon>Dothideomycetes</taxon>
        <taxon>Dothideomycetidae</taxon>
        <taxon>Mycosphaerellales</taxon>
        <taxon>Dissoconiaceae</taxon>
        <taxon>Dissoconium</taxon>
    </lineage>
</organism>
<proteinExistence type="predicted"/>
<evidence type="ECO:0000256" key="1">
    <source>
        <dbReference type="SAM" id="MobiDB-lite"/>
    </source>
</evidence>
<dbReference type="GeneID" id="54357325"/>
<evidence type="ECO:0000313" key="2">
    <source>
        <dbReference type="Proteomes" id="UP000504637"/>
    </source>
</evidence>
<reference evidence="3" key="3">
    <citation type="submission" date="2025-08" db="UniProtKB">
        <authorList>
            <consortium name="RefSeq"/>
        </authorList>
    </citation>
    <scope>IDENTIFICATION</scope>
    <source>
        <strain evidence="3">CBS 342.82</strain>
    </source>
</reference>
<dbReference type="Proteomes" id="UP000504637">
    <property type="component" value="Unplaced"/>
</dbReference>
<reference evidence="3" key="2">
    <citation type="submission" date="2020-04" db="EMBL/GenBank/DDBJ databases">
        <authorList>
            <consortium name="NCBI Genome Project"/>
        </authorList>
    </citation>
    <scope>NUCLEOTIDE SEQUENCE</scope>
    <source>
        <strain evidence="3">CBS 342.82</strain>
    </source>
</reference>
<evidence type="ECO:0000313" key="3">
    <source>
        <dbReference type="RefSeq" id="XP_033460286.1"/>
    </source>
</evidence>
<gene>
    <name evidence="3" type="ORF">K489DRAFT_190691</name>
</gene>
<name>A0A6J3M5C5_9PEZI</name>